<name>A0A438E6S8_VITVI</name>
<accession>A0A438E6S8</accession>
<dbReference type="PANTHER" id="PTHR48011:SF56">
    <property type="entry name" value="PROTEIN KINASE DOMAIN-CONTAINING PROTEIN"/>
    <property type="match status" value="1"/>
</dbReference>
<keyword evidence="3 8" id="KW-0418">Kinase</keyword>
<dbReference type="Proteomes" id="UP000288805">
    <property type="component" value="Unassembled WGS sequence"/>
</dbReference>
<organism evidence="8 10">
    <name type="scientific">Vitis vinifera</name>
    <name type="common">Grape</name>
    <dbReference type="NCBI Taxonomy" id="29760"/>
    <lineage>
        <taxon>Eukaryota</taxon>
        <taxon>Viridiplantae</taxon>
        <taxon>Streptophyta</taxon>
        <taxon>Embryophyta</taxon>
        <taxon>Tracheophyta</taxon>
        <taxon>Spermatophyta</taxon>
        <taxon>Magnoliopsida</taxon>
        <taxon>eudicotyledons</taxon>
        <taxon>Gunneridae</taxon>
        <taxon>Pentapetalae</taxon>
        <taxon>rosids</taxon>
        <taxon>Vitales</taxon>
        <taxon>Vitaceae</taxon>
        <taxon>Viteae</taxon>
        <taxon>Vitis</taxon>
    </lineage>
</organism>
<dbReference type="Pfam" id="PF00069">
    <property type="entry name" value="Pkinase"/>
    <property type="match status" value="1"/>
</dbReference>
<dbReference type="EMBL" id="QGNW01000060">
    <property type="protein sequence ID" value="RVX04608.1"/>
    <property type="molecule type" value="Genomic_DNA"/>
</dbReference>
<sequence length="331" mass="37311">MEMETKPTVKGNLLGRGRHGRVYSAFSFNHTPHHLAVKSAFYSHSSLLAKEKRILSELQHCPEIVHCYGDDSTMEEGVETYNLFLEYAPGGSLADLIRNSGGTLPESNVQLYTRMILKGLCHIHEKGYVHCDIKPSNILIFPLEDGGNKVKIADFGLAKRVGEERALQLPQFSGTPAYMSPESVVCGEDEPPLDVWSLGITVVEMLTGKLVWRRLGKEDLLFSIVFGEPEIPESVSEEGKDFLRMCFRREAKERWTARMLLNHPFITEEPSSMAMETSHFDWSRLKLRDPLASTGSSSSPRSRSNSFFSRFLSSMQSLFKISLVLFHTYLG</sequence>
<feature type="domain" description="Protein kinase" evidence="7">
    <location>
        <begin position="8"/>
        <end position="266"/>
    </location>
</feature>
<keyword evidence="1" id="KW-0808">Transferase</keyword>
<evidence type="ECO:0000259" key="7">
    <source>
        <dbReference type="PROSITE" id="PS50011"/>
    </source>
</evidence>
<dbReference type="InterPro" id="IPR008271">
    <property type="entry name" value="Ser/Thr_kinase_AS"/>
</dbReference>
<dbReference type="GO" id="GO:0005524">
    <property type="term" value="F:ATP binding"/>
    <property type="evidence" value="ECO:0007669"/>
    <property type="project" value="UniProtKB-UniRule"/>
</dbReference>
<dbReference type="AlphaFoldDB" id="A0A438E6S8"/>
<evidence type="ECO:0000256" key="6">
    <source>
        <dbReference type="RuleBase" id="RU000304"/>
    </source>
</evidence>
<dbReference type="InterPro" id="IPR017441">
    <property type="entry name" value="Protein_kinase_ATP_BS"/>
</dbReference>
<keyword evidence="6" id="KW-0723">Serine/threonine-protein kinase</keyword>
<dbReference type="PROSITE" id="PS00107">
    <property type="entry name" value="PROTEIN_KINASE_ATP"/>
    <property type="match status" value="1"/>
</dbReference>
<evidence type="ECO:0000313" key="9">
    <source>
        <dbReference type="EMBL" id="RVX04608.1"/>
    </source>
</evidence>
<proteinExistence type="inferred from homology"/>
<evidence type="ECO:0000313" key="8">
    <source>
        <dbReference type="EMBL" id="RVW43497.1"/>
    </source>
</evidence>
<evidence type="ECO:0000256" key="3">
    <source>
        <dbReference type="ARBA" id="ARBA00022777"/>
    </source>
</evidence>
<gene>
    <name evidence="8" type="primary">MAPKKK17_10</name>
    <name evidence="9" type="synonym">MAPKKK17_19</name>
    <name evidence="9" type="ORF">CK203_023377</name>
    <name evidence="8" type="ORF">CK203_114621</name>
</gene>
<keyword evidence="4 5" id="KW-0067">ATP-binding</keyword>
<keyword evidence="2 5" id="KW-0547">Nucleotide-binding</keyword>
<evidence type="ECO:0000256" key="1">
    <source>
        <dbReference type="ARBA" id="ARBA00022679"/>
    </source>
</evidence>
<dbReference type="SMART" id="SM00220">
    <property type="entry name" value="S_TKc"/>
    <property type="match status" value="1"/>
</dbReference>
<dbReference type="Gene3D" id="1.10.510.10">
    <property type="entry name" value="Transferase(Phosphotransferase) domain 1"/>
    <property type="match status" value="1"/>
</dbReference>
<dbReference type="EMBL" id="QGNW01001379">
    <property type="protein sequence ID" value="RVW43497.1"/>
    <property type="molecule type" value="Genomic_DNA"/>
</dbReference>
<evidence type="ECO:0000256" key="2">
    <source>
        <dbReference type="ARBA" id="ARBA00022741"/>
    </source>
</evidence>
<dbReference type="CDD" id="cd06606">
    <property type="entry name" value="STKc_MAPKKK"/>
    <property type="match status" value="1"/>
</dbReference>
<dbReference type="InterPro" id="IPR000719">
    <property type="entry name" value="Prot_kinase_dom"/>
</dbReference>
<protein>
    <submittedName>
        <fullName evidence="8">Mitogen-activated protein kinase kinase kinase 17</fullName>
    </submittedName>
</protein>
<dbReference type="SUPFAM" id="SSF56112">
    <property type="entry name" value="Protein kinase-like (PK-like)"/>
    <property type="match status" value="1"/>
</dbReference>
<evidence type="ECO:0000256" key="4">
    <source>
        <dbReference type="ARBA" id="ARBA00022840"/>
    </source>
</evidence>
<dbReference type="FunFam" id="1.10.510.10:FF:002034">
    <property type="entry name" value="Protein kinase superfamily protein"/>
    <property type="match status" value="1"/>
</dbReference>
<dbReference type="InterPro" id="IPR052751">
    <property type="entry name" value="Plant_MAPKKK"/>
</dbReference>
<evidence type="ECO:0000256" key="5">
    <source>
        <dbReference type="PROSITE-ProRule" id="PRU10141"/>
    </source>
</evidence>
<comment type="caution">
    <text evidence="8">The sequence shown here is derived from an EMBL/GenBank/DDBJ whole genome shotgun (WGS) entry which is preliminary data.</text>
</comment>
<feature type="binding site" evidence="5">
    <location>
        <position position="38"/>
    </location>
    <ligand>
        <name>ATP</name>
        <dbReference type="ChEBI" id="CHEBI:30616"/>
    </ligand>
</feature>
<dbReference type="PROSITE" id="PS00108">
    <property type="entry name" value="PROTEIN_KINASE_ST"/>
    <property type="match status" value="1"/>
</dbReference>
<dbReference type="InterPro" id="IPR011009">
    <property type="entry name" value="Kinase-like_dom_sf"/>
</dbReference>
<dbReference type="PANTHER" id="PTHR48011">
    <property type="entry name" value="CCR4-NOT TRANSCRIPTIONAL COMPLEX SUBUNIT CAF120-RELATED"/>
    <property type="match status" value="1"/>
</dbReference>
<dbReference type="GO" id="GO:0004674">
    <property type="term" value="F:protein serine/threonine kinase activity"/>
    <property type="evidence" value="ECO:0007669"/>
    <property type="project" value="UniProtKB-KW"/>
</dbReference>
<comment type="similarity">
    <text evidence="6">Belongs to the protein kinase superfamily.</text>
</comment>
<reference evidence="8 10" key="1">
    <citation type="journal article" date="2018" name="PLoS Genet.">
        <title>Population sequencing reveals clonal diversity and ancestral inbreeding in the grapevine cultivar Chardonnay.</title>
        <authorList>
            <person name="Roach M.J."/>
            <person name="Johnson D.L."/>
            <person name="Bohlmann J."/>
            <person name="van Vuuren H.J."/>
            <person name="Jones S.J."/>
            <person name="Pretorius I.S."/>
            <person name="Schmidt S.A."/>
            <person name="Borneman A.R."/>
        </authorList>
    </citation>
    <scope>NUCLEOTIDE SEQUENCE [LARGE SCALE GENOMIC DNA]</scope>
    <source>
        <strain evidence="10">cv. Chardonnay</strain>
        <strain evidence="8">I10V1</strain>
        <tissue evidence="8">Leaf</tissue>
    </source>
</reference>
<dbReference type="PROSITE" id="PS50011">
    <property type="entry name" value="PROTEIN_KINASE_DOM"/>
    <property type="match status" value="1"/>
</dbReference>
<evidence type="ECO:0000313" key="10">
    <source>
        <dbReference type="Proteomes" id="UP000288805"/>
    </source>
</evidence>